<dbReference type="Proteomes" id="UP001200034">
    <property type="component" value="Unassembled WGS sequence"/>
</dbReference>
<comment type="caution">
    <text evidence="1">The sequence shown here is derived from an EMBL/GenBank/DDBJ whole genome shotgun (WGS) entry which is preliminary data.</text>
</comment>
<protein>
    <submittedName>
        <fullName evidence="1">Uncharacterized protein</fullName>
    </submittedName>
</protein>
<proteinExistence type="predicted"/>
<reference evidence="1" key="1">
    <citation type="journal article" date="2021" name="Mol. Ecol. Resour.">
        <title>Phylogenomic analyses of the genus Drosophila reveals genomic signals of climate adaptation.</title>
        <authorList>
            <person name="Li F."/>
            <person name="Rane R.V."/>
            <person name="Luria V."/>
            <person name="Xiong Z."/>
            <person name="Chen J."/>
            <person name="Li Z."/>
            <person name="Catullo R.A."/>
            <person name="Griffin P.C."/>
            <person name="Schiffer M."/>
            <person name="Pearce S."/>
            <person name="Lee S.F."/>
            <person name="McElroy K."/>
            <person name="Stocker A."/>
            <person name="Shirriffs J."/>
            <person name="Cockerell F."/>
            <person name="Coppin C."/>
            <person name="Sgro C.M."/>
            <person name="Karger A."/>
            <person name="Cain J.W."/>
            <person name="Weber J.A."/>
            <person name="Santpere G."/>
            <person name="Kirschner M.W."/>
            <person name="Hoffmann A.A."/>
            <person name="Oakeshott J.G."/>
            <person name="Zhang G."/>
        </authorList>
    </citation>
    <scope>NUCLEOTIDE SEQUENCE</scope>
    <source>
        <strain evidence="1">BGI-SZ-2011g</strain>
    </source>
</reference>
<feature type="non-terminal residue" evidence="1">
    <location>
        <position position="1"/>
    </location>
</feature>
<evidence type="ECO:0000313" key="2">
    <source>
        <dbReference type="Proteomes" id="UP001200034"/>
    </source>
</evidence>
<name>A0AAD4KAS8_9MUSC</name>
<keyword evidence="2" id="KW-1185">Reference proteome</keyword>
<evidence type="ECO:0000313" key="1">
    <source>
        <dbReference type="EMBL" id="KAH8387558.1"/>
    </source>
</evidence>
<gene>
    <name evidence="1" type="ORF">KR093_007830</name>
</gene>
<accession>A0AAD4KAS8</accession>
<dbReference type="EMBL" id="JAJJHW010000095">
    <property type="protein sequence ID" value="KAH8387558.1"/>
    <property type="molecule type" value="Genomic_DNA"/>
</dbReference>
<sequence length="86" mass="9296">KMVINLNPTTLTNANGSTSPMAIISHAVIDDVVYMHVVCPGDEISKWVTLEEALGLCPSAVIAYTQLTLTHIFGPPVEDQEPTLFD</sequence>
<dbReference type="AlphaFoldDB" id="A0AAD4KAS8"/>
<organism evidence="1 2">
    <name type="scientific">Drosophila rubida</name>
    <dbReference type="NCBI Taxonomy" id="30044"/>
    <lineage>
        <taxon>Eukaryota</taxon>
        <taxon>Metazoa</taxon>
        <taxon>Ecdysozoa</taxon>
        <taxon>Arthropoda</taxon>
        <taxon>Hexapoda</taxon>
        <taxon>Insecta</taxon>
        <taxon>Pterygota</taxon>
        <taxon>Neoptera</taxon>
        <taxon>Endopterygota</taxon>
        <taxon>Diptera</taxon>
        <taxon>Brachycera</taxon>
        <taxon>Muscomorpha</taxon>
        <taxon>Ephydroidea</taxon>
        <taxon>Drosophilidae</taxon>
        <taxon>Drosophila</taxon>
    </lineage>
</organism>